<accession>A0A0J8BGY0</accession>
<dbReference type="Gramene" id="KMS99263">
    <property type="protein sequence ID" value="KMS99263"/>
    <property type="gene ID" value="BVRB_2g046320"/>
</dbReference>
<sequence length="80" mass="8649">MVGDMVAVVMVGIGRSSTQWWCYGGLGGGERQTFRSEEGILGRFCFFSVWAFGVWGEYLGCLGHFNAAKVLLLPVGNLGV</sequence>
<dbReference type="AlphaFoldDB" id="A0A0J8BGY0"/>
<reference evidence="1 2" key="1">
    <citation type="journal article" date="2014" name="Nature">
        <title>The genome of the recently domesticated crop plant sugar beet (Beta vulgaris).</title>
        <authorList>
            <person name="Dohm J.C."/>
            <person name="Minoche A.E."/>
            <person name="Holtgrawe D."/>
            <person name="Capella-Gutierrez S."/>
            <person name="Zakrzewski F."/>
            <person name="Tafer H."/>
            <person name="Rupp O."/>
            <person name="Sorensen T.R."/>
            <person name="Stracke R."/>
            <person name="Reinhardt R."/>
            <person name="Goesmann A."/>
            <person name="Kraft T."/>
            <person name="Schulz B."/>
            <person name="Stadler P.F."/>
            <person name="Schmidt T."/>
            <person name="Gabaldon T."/>
            <person name="Lehrach H."/>
            <person name="Weisshaar B."/>
            <person name="Himmelbauer H."/>
        </authorList>
    </citation>
    <scope>NUCLEOTIDE SEQUENCE [LARGE SCALE GENOMIC DNA]</scope>
    <source>
        <tissue evidence="1">Taproot</tissue>
    </source>
</reference>
<organism evidence="1 2">
    <name type="scientific">Beta vulgaris subsp. vulgaris</name>
    <name type="common">Beet</name>
    <dbReference type="NCBI Taxonomy" id="3555"/>
    <lineage>
        <taxon>Eukaryota</taxon>
        <taxon>Viridiplantae</taxon>
        <taxon>Streptophyta</taxon>
        <taxon>Embryophyta</taxon>
        <taxon>Tracheophyta</taxon>
        <taxon>Spermatophyta</taxon>
        <taxon>Magnoliopsida</taxon>
        <taxon>eudicotyledons</taxon>
        <taxon>Gunneridae</taxon>
        <taxon>Pentapetalae</taxon>
        <taxon>Caryophyllales</taxon>
        <taxon>Chenopodiaceae</taxon>
        <taxon>Betoideae</taxon>
        <taxon>Beta</taxon>
    </lineage>
</organism>
<name>A0A0J8BGY0_BETVV</name>
<protein>
    <submittedName>
        <fullName evidence="1">Uncharacterized protein</fullName>
    </submittedName>
</protein>
<evidence type="ECO:0000313" key="2">
    <source>
        <dbReference type="Proteomes" id="UP000035740"/>
    </source>
</evidence>
<dbReference type="Proteomes" id="UP000035740">
    <property type="component" value="Unassembled WGS sequence"/>
</dbReference>
<keyword evidence="2" id="KW-1185">Reference proteome</keyword>
<dbReference type="EMBL" id="KQ090224">
    <property type="protein sequence ID" value="KMS99263.1"/>
    <property type="molecule type" value="Genomic_DNA"/>
</dbReference>
<proteinExistence type="predicted"/>
<gene>
    <name evidence="1" type="ORF">BVRB_2g046320</name>
</gene>
<evidence type="ECO:0000313" key="1">
    <source>
        <dbReference type="EMBL" id="KMS99263.1"/>
    </source>
</evidence>